<evidence type="ECO:0000256" key="2">
    <source>
        <dbReference type="ARBA" id="ARBA00009865"/>
    </source>
</evidence>
<evidence type="ECO:0000256" key="7">
    <source>
        <dbReference type="SAM" id="SignalP"/>
    </source>
</evidence>
<evidence type="ECO:0000256" key="4">
    <source>
        <dbReference type="ARBA" id="ARBA00023295"/>
    </source>
</evidence>
<reference evidence="8" key="1">
    <citation type="submission" date="2022-03" db="EMBL/GenBank/DDBJ databases">
        <authorList>
            <person name="Santos J.D.N."/>
            <person name="Kallscheuer N."/>
            <person name="Jogler C."/>
            <person name="Lage O.M."/>
        </authorList>
    </citation>
    <scope>NUCLEOTIDE SEQUENCE</scope>
    <source>
        <strain evidence="8">M600PL45_2</strain>
    </source>
</reference>
<comment type="similarity">
    <text evidence="2 5">Belongs to the glycosyl hydrolase 43 family.</text>
</comment>
<feature type="signal peptide" evidence="7">
    <location>
        <begin position="1"/>
        <end position="24"/>
    </location>
</feature>
<feature type="region of interest" description="Disordered" evidence="6">
    <location>
        <begin position="28"/>
        <end position="62"/>
    </location>
</feature>
<dbReference type="InterPro" id="IPR050727">
    <property type="entry name" value="GH43_arabinanases"/>
</dbReference>
<evidence type="ECO:0000256" key="3">
    <source>
        <dbReference type="ARBA" id="ARBA00022801"/>
    </source>
</evidence>
<evidence type="ECO:0000256" key="1">
    <source>
        <dbReference type="ARBA" id="ARBA00004834"/>
    </source>
</evidence>
<keyword evidence="9" id="KW-1185">Reference proteome</keyword>
<reference evidence="8" key="2">
    <citation type="journal article" date="2023" name="Int. J. Syst. Evol. Microbiol.">
        <title>Streptomyces marispadix sp. nov., isolated from marine beach sediment of the Northern Coast of Portugal.</title>
        <authorList>
            <person name="dos Santos J.D.N."/>
            <person name="Vitorino I.R."/>
            <person name="Kallscheuer N."/>
            <person name="Srivastava A."/>
            <person name="Krautwurst S."/>
            <person name="Marz M."/>
            <person name="Jogler C."/>
            <person name="Lobo Da Cunha A."/>
            <person name="Catita J."/>
            <person name="Goncalves H."/>
            <person name="Gonzalez I."/>
            <person name="Reyes F."/>
            <person name="Lage O.M."/>
        </authorList>
    </citation>
    <scope>NUCLEOTIDE SEQUENCE</scope>
    <source>
        <strain evidence="8">M600PL45_2</strain>
    </source>
</reference>
<evidence type="ECO:0000256" key="5">
    <source>
        <dbReference type="RuleBase" id="RU361187"/>
    </source>
</evidence>
<dbReference type="PANTHER" id="PTHR43301:SF3">
    <property type="entry name" value="ARABINAN ENDO-1,5-ALPHA-L-ARABINOSIDASE A-RELATED"/>
    <property type="match status" value="1"/>
</dbReference>
<name>A0ABS9SXP4_9ACTN</name>
<dbReference type="Proteomes" id="UP001166784">
    <property type="component" value="Unassembled WGS sequence"/>
</dbReference>
<protein>
    <submittedName>
        <fullName evidence="8">Family 43 glycosylhydrolase</fullName>
    </submittedName>
</protein>
<keyword evidence="4 5" id="KW-0326">Glycosidase</keyword>
<dbReference type="InterPro" id="IPR006710">
    <property type="entry name" value="Glyco_hydro_43"/>
</dbReference>
<accession>A0ABS9SXP4</accession>
<sequence>MRNKRAKLVSAAIVAVFAATSAVAAGATTSGTTDAADGGVASSDSSSTRSASEFKLADPDTVPTGQGDYITYGTSSAGTKCGGTKHGFKVPMLRHGSGDDVGIADCAVGDALPKKNIGEWADKSGGVWAPGVVEHKGKYLMYYTMSKKGSKQKCIGLARSADANGPFKDDGDRPWVCPASGRWAIDANPYVAGGKLYVAYRDDQVTRGIETGVSVVGAGDDGWADKNFSSRRTAITSKDIAWDSARNKGNNHIVENPSMFKAGESWYLAYSANAWDSARYATGIAKCGTKPIPRSKCAPLRSGVKRPYFGFKGKAGLGPWRGLPGNHTGPGGMDVFQAENGSHRAVYHWFQRSDKKRYPITGTFVWHDGGFAVK</sequence>
<evidence type="ECO:0000313" key="8">
    <source>
        <dbReference type="EMBL" id="MCH6161037.1"/>
    </source>
</evidence>
<dbReference type="Gene3D" id="2.115.10.20">
    <property type="entry name" value="Glycosyl hydrolase domain, family 43"/>
    <property type="match status" value="1"/>
</dbReference>
<evidence type="ECO:0000313" key="9">
    <source>
        <dbReference type="Proteomes" id="UP001166784"/>
    </source>
</evidence>
<comment type="caution">
    <text evidence="8">The sequence shown here is derived from an EMBL/GenBank/DDBJ whole genome shotgun (WGS) entry which is preliminary data.</text>
</comment>
<keyword evidence="3 5" id="KW-0378">Hydrolase</keyword>
<comment type="pathway">
    <text evidence="1">Glycan metabolism; L-arabinan degradation.</text>
</comment>
<dbReference type="RefSeq" id="WP_241059104.1">
    <property type="nucleotide sequence ID" value="NZ_JAKWJU010000002.1"/>
</dbReference>
<proteinExistence type="inferred from homology"/>
<evidence type="ECO:0000256" key="6">
    <source>
        <dbReference type="SAM" id="MobiDB-lite"/>
    </source>
</evidence>
<dbReference type="SUPFAM" id="SSF75005">
    <property type="entry name" value="Arabinanase/levansucrase/invertase"/>
    <property type="match status" value="1"/>
</dbReference>
<dbReference type="InterPro" id="IPR023296">
    <property type="entry name" value="Glyco_hydro_beta-prop_sf"/>
</dbReference>
<dbReference type="PANTHER" id="PTHR43301">
    <property type="entry name" value="ARABINAN ENDO-1,5-ALPHA-L-ARABINOSIDASE"/>
    <property type="match status" value="1"/>
</dbReference>
<gene>
    <name evidence="8" type="ORF">MMA15_11675</name>
</gene>
<keyword evidence="7" id="KW-0732">Signal</keyword>
<dbReference type="EMBL" id="JAKWJU010000002">
    <property type="protein sequence ID" value="MCH6161037.1"/>
    <property type="molecule type" value="Genomic_DNA"/>
</dbReference>
<organism evidence="8 9">
    <name type="scientific">Streptomyces marispadix</name>
    <dbReference type="NCBI Taxonomy" id="2922868"/>
    <lineage>
        <taxon>Bacteria</taxon>
        <taxon>Bacillati</taxon>
        <taxon>Actinomycetota</taxon>
        <taxon>Actinomycetes</taxon>
        <taxon>Kitasatosporales</taxon>
        <taxon>Streptomycetaceae</taxon>
        <taxon>Streptomyces</taxon>
    </lineage>
</organism>
<feature type="chain" id="PRO_5045247877" evidence="7">
    <location>
        <begin position="25"/>
        <end position="374"/>
    </location>
</feature>
<dbReference type="Pfam" id="PF04616">
    <property type="entry name" value="Glyco_hydro_43"/>
    <property type="match status" value="1"/>
</dbReference>
<feature type="compositionally biased region" description="Low complexity" evidence="6">
    <location>
        <begin position="28"/>
        <end position="51"/>
    </location>
</feature>